<sequence>MDRSAGAGTGAEAAEAREEAAVELATVVGGLMRRLRAASPVAGLTPSQRAVLHRVDSGGPTTIAALARAELVRPQSMRTTVGTLEEQGVLARSAHPTDGRQVVFALTEAGRASLAELRRAKYDWLAEAIETRLTPQERQTLAEATGLLKRLMGE</sequence>
<dbReference type="SUPFAM" id="SSF46785">
    <property type="entry name" value="Winged helix' DNA-binding domain"/>
    <property type="match status" value="1"/>
</dbReference>
<dbReference type="PROSITE" id="PS50995">
    <property type="entry name" value="HTH_MARR_2"/>
    <property type="match status" value="1"/>
</dbReference>
<dbReference type="Gene3D" id="1.10.10.10">
    <property type="entry name" value="Winged helix-like DNA-binding domain superfamily/Winged helix DNA-binding domain"/>
    <property type="match status" value="1"/>
</dbReference>
<keyword evidence="3" id="KW-1185">Reference proteome</keyword>
<dbReference type="SMART" id="SM00347">
    <property type="entry name" value="HTH_MARR"/>
    <property type="match status" value="1"/>
</dbReference>
<reference evidence="2" key="1">
    <citation type="submission" date="2021-04" db="EMBL/GenBank/DDBJ databases">
        <title>Sequencing of actinobacteria type strains.</title>
        <authorList>
            <person name="Nguyen G.-S."/>
            <person name="Wentzel A."/>
        </authorList>
    </citation>
    <scope>NUCLEOTIDE SEQUENCE</scope>
    <source>
        <strain evidence="2">DSM 42095</strain>
    </source>
</reference>
<evidence type="ECO:0000313" key="3">
    <source>
        <dbReference type="Proteomes" id="UP000675554"/>
    </source>
</evidence>
<comment type="caution">
    <text evidence="2">The sequence shown here is derived from an EMBL/GenBank/DDBJ whole genome shotgun (WGS) entry which is preliminary data.</text>
</comment>
<evidence type="ECO:0000313" key="2">
    <source>
        <dbReference type="EMBL" id="MBR7674576.1"/>
    </source>
</evidence>
<dbReference type="PANTHER" id="PTHR39515">
    <property type="entry name" value="CONSERVED PROTEIN"/>
    <property type="match status" value="1"/>
</dbReference>
<accession>A0A8T4IQJ3</accession>
<proteinExistence type="predicted"/>
<dbReference type="InterPro" id="IPR036390">
    <property type="entry name" value="WH_DNA-bd_sf"/>
</dbReference>
<feature type="domain" description="HTH marR-type" evidence="1">
    <location>
        <begin position="17"/>
        <end position="153"/>
    </location>
</feature>
<dbReference type="InterPro" id="IPR036388">
    <property type="entry name" value="WH-like_DNA-bd_sf"/>
</dbReference>
<dbReference type="Proteomes" id="UP000675554">
    <property type="component" value="Unassembled WGS sequence"/>
</dbReference>
<protein>
    <submittedName>
        <fullName evidence="2">Winged helix DNA-binding protein</fullName>
    </submittedName>
</protein>
<dbReference type="GO" id="GO:0003700">
    <property type="term" value="F:DNA-binding transcription factor activity"/>
    <property type="evidence" value="ECO:0007669"/>
    <property type="project" value="InterPro"/>
</dbReference>
<gene>
    <name evidence="2" type="ORF">KDA82_16435</name>
</gene>
<dbReference type="Pfam" id="PF12802">
    <property type="entry name" value="MarR_2"/>
    <property type="match status" value="1"/>
</dbReference>
<evidence type="ECO:0000259" key="1">
    <source>
        <dbReference type="PROSITE" id="PS50995"/>
    </source>
</evidence>
<keyword evidence="2" id="KW-0238">DNA-binding</keyword>
<dbReference type="InterPro" id="IPR000835">
    <property type="entry name" value="HTH_MarR-typ"/>
</dbReference>
<dbReference type="PANTHER" id="PTHR39515:SF2">
    <property type="entry name" value="HTH-TYPE TRANSCRIPTIONAL REGULATOR RV0880"/>
    <property type="match status" value="1"/>
</dbReference>
<dbReference type="InterPro" id="IPR052526">
    <property type="entry name" value="HTH-type_Bedaq_tolerance"/>
</dbReference>
<name>A0A8T4IQJ3_9ACTN</name>
<dbReference type="AlphaFoldDB" id="A0A8T4IQJ3"/>
<dbReference type="Gene3D" id="1.10.287.100">
    <property type="match status" value="1"/>
</dbReference>
<dbReference type="GO" id="GO:0003677">
    <property type="term" value="F:DNA binding"/>
    <property type="evidence" value="ECO:0007669"/>
    <property type="project" value="UniProtKB-KW"/>
</dbReference>
<organism evidence="2 3">
    <name type="scientific">Streptomyces daliensis</name>
    <dbReference type="NCBI Taxonomy" id="299421"/>
    <lineage>
        <taxon>Bacteria</taxon>
        <taxon>Bacillati</taxon>
        <taxon>Actinomycetota</taxon>
        <taxon>Actinomycetes</taxon>
        <taxon>Kitasatosporales</taxon>
        <taxon>Streptomycetaceae</taxon>
        <taxon>Streptomyces</taxon>
    </lineage>
</organism>
<dbReference type="EMBL" id="JAGSMN010000360">
    <property type="protein sequence ID" value="MBR7674576.1"/>
    <property type="molecule type" value="Genomic_DNA"/>
</dbReference>